<accession>W9RQ67</accession>
<proteinExistence type="predicted"/>
<dbReference type="AlphaFoldDB" id="W9RQ67"/>
<organism evidence="2 3">
    <name type="scientific">Morus notabilis</name>
    <dbReference type="NCBI Taxonomy" id="981085"/>
    <lineage>
        <taxon>Eukaryota</taxon>
        <taxon>Viridiplantae</taxon>
        <taxon>Streptophyta</taxon>
        <taxon>Embryophyta</taxon>
        <taxon>Tracheophyta</taxon>
        <taxon>Spermatophyta</taxon>
        <taxon>Magnoliopsida</taxon>
        <taxon>eudicotyledons</taxon>
        <taxon>Gunneridae</taxon>
        <taxon>Pentapetalae</taxon>
        <taxon>rosids</taxon>
        <taxon>fabids</taxon>
        <taxon>Rosales</taxon>
        <taxon>Moraceae</taxon>
        <taxon>Moreae</taxon>
        <taxon>Morus</taxon>
    </lineage>
</organism>
<evidence type="ECO:0000313" key="3">
    <source>
        <dbReference type="Proteomes" id="UP000030645"/>
    </source>
</evidence>
<dbReference type="Proteomes" id="UP000030645">
    <property type="component" value="Unassembled WGS sequence"/>
</dbReference>
<feature type="region of interest" description="Disordered" evidence="1">
    <location>
        <begin position="26"/>
        <end position="85"/>
    </location>
</feature>
<protein>
    <submittedName>
        <fullName evidence="2">Uncharacterized protein</fullName>
    </submittedName>
</protein>
<sequence length="85" mass="9758">MDILFCSPLSRSTKAPHSERCRWKVQRVARSAKRPSQPRTVAIFRKASTSTPLSVRRSNHDCDGDSSSVEDEINRSTKRERVERD</sequence>
<evidence type="ECO:0000256" key="1">
    <source>
        <dbReference type="SAM" id="MobiDB-lite"/>
    </source>
</evidence>
<name>W9RQ67_9ROSA</name>
<dbReference type="EMBL" id="KE344494">
    <property type="protein sequence ID" value="EXB64084.1"/>
    <property type="molecule type" value="Genomic_DNA"/>
</dbReference>
<keyword evidence="3" id="KW-1185">Reference proteome</keyword>
<gene>
    <name evidence="2" type="ORF">L484_013094</name>
</gene>
<feature type="compositionally biased region" description="Basic and acidic residues" evidence="1">
    <location>
        <begin position="72"/>
        <end position="85"/>
    </location>
</feature>
<evidence type="ECO:0000313" key="2">
    <source>
        <dbReference type="EMBL" id="EXB64084.1"/>
    </source>
</evidence>
<reference evidence="3" key="1">
    <citation type="submission" date="2013-01" db="EMBL/GenBank/DDBJ databases">
        <title>Draft Genome Sequence of a Mulberry Tree, Morus notabilis C.K. Schneid.</title>
        <authorList>
            <person name="He N."/>
            <person name="Zhao S."/>
        </authorList>
    </citation>
    <scope>NUCLEOTIDE SEQUENCE</scope>
</reference>